<organism evidence="3 4">
    <name type="scientific">Gemmiger formicilis</name>
    <dbReference type="NCBI Taxonomy" id="745368"/>
    <lineage>
        <taxon>Bacteria</taxon>
        <taxon>Bacillati</taxon>
        <taxon>Bacillota</taxon>
        <taxon>Clostridia</taxon>
        <taxon>Eubacteriales</taxon>
        <taxon>Gemmiger</taxon>
    </lineage>
</organism>
<dbReference type="SUPFAM" id="SSF48295">
    <property type="entry name" value="TrpR-like"/>
    <property type="match status" value="4"/>
</dbReference>
<gene>
    <name evidence="3" type="ORF">SAMN02745178_00351</name>
</gene>
<dbReference type="GO" id="GO:0043565">
    <property type="term" value="F:sequence-specific DNA binding"/>
    <property type="evidence" value="ECO:0007669"/>
    <property type="project" value="InterPro"/>
</dbReference>
<keyword evidence="4" id="KW-1185">Reference proteome</keyword>
<feature type="domain" description="Insertion element IS150 protein InsJ-like helix-turn-helix" evidence="2">
    <location>
        <begin position="196"/>
        <end position="245"/>
    </location>
</feature>
<evidence type="ECO:0000256" key="1">
    <source>
        <dbReference type="ARBA" id="ARBA00038232"/>
    </source>
</evidence>
<dbReference type="InterPro" id="IPR036388">
    <property type="entry name" value="WH-like_DNA-bd_sf"/>
</dbReference>
<dbReference type="EMBL" id="FUYF01000002">
    <property type="protein sequence ID" value="SKA75072.1"/>
    <property type="molecule type" value="Genomic_DNA"/>
</dbReference>
<comment type="similarity">
    <text evidence="1">Belongs to the IS150/IS1296 orfA family.</text>
</comment>
<dbReference type="GeneID" id="93336846"/>
<reference evidence="3 4" key="1">
    <citation type="submission" date="2017-02" db="EMBL/GenBank/DDBJ databases">
        <authorList>
            <person name="Peterson S.W."/>
        </authorList>
    </citation>
    <scope>NUCLEOTIDE SEQUENCE [LARGE SCALE GENOMIC DNA]</scope>
    <source>
        <strain evidence="3 4">ATCC 27749</strain>
    </source>
</reference>
<dbReference type="InterPro" id="IPR010921">
    <property type="entry name" value="Trp_repressor/repl_initiator"/>
</dbReference>
<evidence type="ECO:0000313" key="3">
    <source>
        <dbReference type="EMBL" id="SKA75072.1"/>
    </source>
</evidence>
<dbReference type="PANTHER" id="PTHR33795:SF1">
    <property type="entry name" value="INSERTION ELEMENT IS150 PROTEIN INSJ"/>
    <property type="match status" value="1"/>
</dbReference>
<dbReference type="Proteomes" id="UP000190286">
    <property type="component" value="Unassembled WGS sequence"/>
</dbReference>
<dbReference type="Pfam" id="PF13518">
    <property type="entry name" value="HTH_28"/>
    <property type="match status" value="2"/>
</dbReference>
<sequence length="305" mass="33722">MPQTPKLSPQQKVALVEKIKAGEISRQAAAQSVGVSNTTVRQWLRIYESEGADGLAPREKSRHLTAEEKQAAVAEYLAGGVSLFDVCKKYGIRSPQNLQKLVEKAQAGGELRGYHGASRHRGGAYTTAADREKIVRECLADGCDYGAAALKYNVDYKALVHWVGQYRAGAALHDARHSSEGTSRAKGRARTVPPMQRMVMVLDCLENRKNYGAMAQKYAIAYHQIYRWVQRYLQDGWLGMNDRRGPADDPDPAGEWGKIAPAGEADAELWVAKCKGVPEALPAMLRRAGYSWMMIAKILFDLARM</sequence>
<dbReference type="Gene3D" id="1.10.10.10">
    <property type="entry name" value="Winged helix-like DNA-binding domain superfamily/Winged helix DNA-binding domain"/>
    <property type="match status" value="1"/>
</dbReference>
<dbReference type="InterPro" id="IPR055247">
    <property type="entry name" value="InsJ-like_HTH"/>
</dbReference>
<dbReference type="STRING" id="745368.SAMN02745178_00351"/>
<dbReference type="PANTHER" id="PTHR33795">
    <property type="entry name" value="INSERTION ELEMENT IS150 PROTEIN INSJ"/>
    <property type="match status" value="1"/>
</dbReference>
<feature type="domain" description="Insertion element IS150 protein InsJ-like helix-turn-helix" evidence="2">
    <location>
        <begin position="11"/>
        <end position="62"/>
    </location>
</feature>
<dbReference type="RefSeq" id="WP_078783373.1">
    <property type="nucleotide sequence ID" value="NZ_DAWARX010000020.1"/>
</dbReference>
<accession>A0A1T4WCN3</accession>
<dbReference type="InterPro" id="IPR052057">
    <property type="entry name" value="IS150/IS1296_orfA-like"/>
</dbReference>
<dbReference type="AlphaFoldDB" id="A0A1T4WCN3"/>
<proteinExistence type="inferred from homology"/>
<name>A0A1T4WCN3_9FIRM</name>
<evidence type="ECO:0000259" key="2">
    <source>
        <dbReference type="Pfam" id="PF13518"/>
    </source>
</evidence>
<protein>
    <submittedName>
        <fullName evidence="3">Transposase and inactivated derivatives</fullName>
    </submittedName>
</protein>
<evidence type="ECO:0000313" key="4">
    <source>
        <dbReference type="Proteomes" id="UP000190286"/>
    </source>
</evidence>